<dbReference type="Gene3D" id="2.30.30.170">
    <property type="match status" value="6"/>
</dbReference>
<evidence type="ECO:0000256" key="4">
    <source>
        <dbReference type="ARBA" id="ARBA00030881"/>
    </source>
</evidence>
<evidence type="ECO:0000256" key="5">
    <source>
        <dbReference type="ARBA" id="ARBA00032390"/>
    </source>
</evidence>
<evidence type="ECO:0000313" key="9">
    <source>
        <dbReference type="EMBL" id="PAD22608.1"/>
    </source>
</evidence>
<keyword evidence="2 7" id="KW-0732">Signal</keyword>
<dbReference type="SUPFAM" id="SSF55846">
    <property type="entry name" value="N-acetylmuramoyl-L-alanine amidase-like"/>
    <property type="match status" value="1"/>
</dbReference>
<sequence>MKKVISLIVVLMVCFSIMPVGVFAQEHDVQNIEDDISHSNTNAAPQEIGTEDLSIAKETEKESAAASSAQLDNESESVGKEETDLPAEEEKESEEGQAEQSEVQTDTPDTEEDSTKQESAVKEQEGEEPQYNELGIKEGTMVYGIDISKLSAEELQYIPLEWRDGVDESEVQSSSDPRFSIRASYPDVNDWIKKNTPSTSSIKYEYKSQFPKFNYRNGRGAVEGVVAHETANPNSTIRGEINYMTQNYNNAFVHAFVDHGNIIEIHPTDYAAWGGGYYANQRFVHVELVREDNFEDFAKSINNYADYIAYVLAKYNLGVTSAEANGRGSLWSHKAVSNFLGGTTHVDPHGYFAQYGYNWSEFVTLVTEKYNQKAIKYSNTSKLGHIRTTGARIYPNLSNLSSSTQAGSTKTDQVYYIKKQANVSGTTYYLLSTQPSASSGTIGWMKASDVKVYDHKTVNHDQYMYTIAGVGKAYNKAWGGSKNQVYDLASMKGQIFTSNLTETVGNNTWIRGTLKGKEVWVHSSFVTDKRKESNTSKLGHLRSGAKIYTEAKNTAKYRNAASNEYNQVYYIKKQIERDGQLFYLISYAPSRTEGVVGWVKAEQLQTHDHKGVNKTAQTLYLTGSGKSYNKAWGGSRNLVSSSLSASRGKAFYVNLTEKVGNNIWYRGTLDGKQMWLHSAYLSTKEESKTSRLGHLRAEALILTSPGITTGAKKATNGYTNQVYYIKKQLVFDKKTYYLISSKPSSTNGTIGWVEAAQIKTYSHVTVDKTRKNLHVLGTGSAYAKAWGGSKDLVYDLSSYAGKEFQVNLTEKVGNNTWYRGMLAGKEVWIHSAYLK</sequence>
<protein>
    <recommendedName>
        <fullName evidence="5">Autolysin</fullName>
    </recommendedName>
    <alternativeName>
        <fullName evidence="4">Cell wall hydrolase</fullName>
    </alternativeName>
</protein>
<evidence type="ECO:0000313" key="10">
    <source>
        <dbReference type="Proteomes" id="UP000216013"/>
    </source>
</evidence>
<evidence type="ECO:0000256" key="3">
    <source>
        <dbReference type="ARBA" id="ARBA00022737"/>
    </source>
</evidence>
<evidence type="ECO:0000256" key="6">
    <source>
        <dbReference type="SAM" id="MobiDB-lite"/>
    </source>
</evidence>
<accession>A0A268AER2</accession>
<feature type="domain" description="GW" evidence="8">
    <location>
        <begin position="371"/>
        <end position="455"/>
    </location>
</feature>
<dbReference type="AlphaFoldDB" id="A0A268AER2"/>
<dbReference type="SUPFAM" id="SSF82057">
    <property type="entry name" value="Prokaryotic SH3-related domain"/>
    <property type="match status" value="1"/>
</dbReference>
<name>A0A268AER2_9BACI</name>
<evidence type="ECO:0000256" key="2">
    <source>
        <dbReference type="ARBA" id="ARBA00022729"/>
    </source>
</evidence>
<dbReference type="InterPro" id="IPR025987">
    <property type="entry name" value="GW_dom"/>
</dbReference>
<proteinExistence type="inferred from homology"/>
<dbReference type="GO" id="GO:0009253">
    <property type="term" value="P:peptidoglycan catabolic process"/>
    <property type="evidence" value="ECO:0007669"/>
    <property type="project" value="InterPro"/>
</dbReference>
<evidence type="ECO:0000256" key="7">
    <source>
        <dbReference type="SAM" id="SignalP"/>
    </source>
</evidence>
<dbReference type="Proteomes" id="UP000216013">
    <property type="component" value="Unassembled WGS sequence"/>
</dbReference>
<feature type="compositionally biased region" description="Acidic residues" evidence="6">
    <location>
        <begin position="84"/>
        <end position="97"/>
    </location>
</feature>
<organism evidence="9 10">
    <name type="scientific">Terribacillus saccharophilus</name>
    <dbReference type="NCBI Taxonomy" id="361277"/>
    <lineage>
        <taxon>Bacteria</taxon>
        <taxon>Bacillati</taxon>
        <taxon>Bacillota</taxon>
        <taxon>Bacilli</taxon>
        <taxon>Bacillales</taxon>
        <taxon>Bacillaceae</taxon>
        <taxon>Terribacillus</taxon>
    </lineage>
</organism>
<dbReference type="InterPro" id="IPR002502">
    <property type="entry name" value="Amidase_domain"/>
</dbReference>
<comment type="similarity">
    <text evidence="1">In the N-terminal section; belongs to the N-acetylmuramoyl-L-alanine amidase 2 family.</text>
</comment>
<dbReference type="PROSITE" id="PS51780">
    <property type="entry name" value="GW"/>
    <property type="match status" value="2"/>
</dbReference>
<dbReference type="Pfam" id="PF13457">
    <property type="entry name" value="GW"/>
    <property type="match status" value="6"/>
</dbReference>
<dbReference type="EMBL" id="NPBV01000002">
    <property type="protein sequence ID" value="PAD22608.1"/>
    <property type="molecule type" value="Genomic_DNA"/>
</dbReference>
<evidence type="ECO:0000256" key="1">
    <source>
        <dbReference type="ARBA" id="ARBA00006088"/>
    </source>
</evidence>
<feature type="region of interest" description="Disordered" evidence="6">
    <location>
        <begin position="58"/>
        <end position="135"/>
    </location>
</feature>
<evidence type="ECO:0000259" key="8">
    <source>
        <dbReference type="PROSITE" id="PS51780"/>
    </source>
</evidence>
<dbReference type="Gene3D" id="3.40.80.10">
    <property type="entry name" value="Peptidoglycan recognition protein-like"/>
    <property type="match status" value="1"/>
</dbReference>
<feature type="compositionally biased region" description="Basic and acidic residues" evidence="6">
    <location>
        <begin position="113"/>
        <end position="124"/>
    </location>
</feature>
<reference evidence="9 10" key="1">
    <citation type="submission" date="2017-07" db="EMBL/GenBank/DDBJ databases">
        <title>Isolation and whole genome analysis of endospore-forming bacteria from heroin.</title>
        <authorList>
            <person name="Kalinowski J."/>
            <person name="Ahrens B."/>
            <person name="Al-Dilaimi A."/>
            <person name="Winkler A."/>
            <person name="Wibberg D."/>
            <person name="Schleenbecker U."/>
            <person name="Ruckert C."/>
            <person name="Wolfel R."/>
            <person name="Grass G."/>
        </authorList>
    </citation>
    <scope>NUCLEOTIDE SEQUENCE [LARGE SCALE GENOMIC DNA]</scope>
    <source>
        <strain evidence="9 10">7528</strain>
    </source>
</reference>
<dbReference type="CDD" id="cd06583">
    <property type="entry name" value="PGRP"/>
    <property type="match status" value="1"/>
</dbReference>
<keyword evidence="3" id="KW-0677">Repeat</keyword>
<dbReference type="SMART" id="SM00644">
    <property type="entry name" value="Ami_2"/>
    <property type="match status" value="1"/>
</dbReference>
<dbReference type="Pfam" id="PF01510">
    <property type="entry name" value="Amidase_2"/>
    <property type="match status" value="1"/>
</dbReference>
<gene>
    <name evidence="9" type="ORF">CHH64_02530</name>
</gene>
<feature type="chain" id="PRO_5012808855" description="Autolysin" evidence="7">
    <location>
        <begin position="25"/>
        <end position="835"/>
    </location>
</feature>
<comment type="caution">
    <text evidence="9">The sequence shown here is derived from an EMBL/GenBank/DDBJ whole genome shotgun (WGS) entry which is preliminary data.</text>
</comment>
<dbReference type="RefSeq" id="WP_095260386.1">
    <property type="nucleotide sequence ID" value="NZ_NPBV01000002.1"/>
</dbReference>
<feature type="domain" description="GW" evidence="8">
    <location>
        <begin position="682"/>
        <end position="763"/>
    </location>
</feature>
<feature type="signal peptide" evidence="7">
    <location>
        <begin position="1"/>
        <end position="24"/>
    </location>
</feature>
<dbReference type="GO" id="GO:0008745">
    <property type="term" value="F:N-acetylmuramoyl-L-alanine amidase activity"/>
    <property type="evidence" value="ECO:0007669"/>
    <property type="project" value="InterPro"/>
</dbReference>
<dbReference type="InterPro" id="IPR038200">
    <property type="entry name" value="GW_dom_sf"/>
</dbReference>
<dbReference type="InterPro" id="IPR036505">
    <property type="entry name" value="Amidase/PGRP_sf"/>
</dbReference>